<dbReference type="RefSeq" id="WP_152285229.1">
    <property type="nucleotide sequence ID" value="NZ_WFLI01000061.1"/>
</dbReference>
<name>A0A6I1HPD5_9BURK</name>
<protein>
    <submittedName>
        <fullName evidence="1">Uncharacterized protein</fullName>
    </submittedName>
</protein>
<reference evidence="1 2" key="1">
    <citation type="submission" date="2019-10" db="EMBL/GenBank/DDBJ databases">
        <title>Three novel species isolated from a subtropical stream in China.</title>
        <authorList>
            <person name="Lu H."/>
        </authorList>
    </citation>
    <scope>NUCLEOTIDE SEQUENCE [LARGE SCALE GENOMIC DNA]</scope>
    <source>
        <strain evidence="1 2">FT13W</strain>
    </source>
</reference>
<keyword evidence="2" id="KW-1185">Reference proteome</keyword>
<accession>A0A6I1HPD5</accession>
<evidence type="ECO:0000313" key="1">
    <source>
        <dbReference type="EMBL" id="KAB8058436.1"/>
    </source>
</evidence>
<dbReference type="EMBL" id="WFLI01000061">
    <property type="protein sequence ID" value="KAB8058436.1"/>
    <property type="molecule type" value="Genomic_DNA"/>
</dbReference>
<organism evidence="1 2">
    <name type="scientific">Janthinobacterium violaceinigrum</name>
    <dbReference type="NCBI Taxonomy" id="2654252"/>
    <lineage>
        <taxon>Bacteria</taxon>
        <taxon>Pseudomonadati</taxon>
        <taxon>Pseudomonadota</taxon>
        <taxon>Betaproteobacteria</taxon>
        <taxon>Burkholderiales</taxon>
        <taxon>Oxalobacteraceae</taxon>
        <taxon>Janthinobacterium</taxon>
    </lineage>
</organism>
<gene>
    <name evidence="1" type="ORF">GCN75_27800</name>
</gene>
<evidence type="ECO:0000313" key="2">
    <source>
        <dbReference type="Proteomes" id="UP000468717"/>
    </source>
</evidence>
<proteinExistence type="predicted"/>
<dbReference type="Proteomes" id="UP000468717">
    <property type="component" value="Unassembled WGS sequence"/>
</dbReference>
<comment type="caution">
    <text evidence="1">The sequence shown here is derived from an EMBL/GenBank/DDBJ whole genome shotgun (WGS) entry which is preliminary data.</text>
</comment>
<sequence>MENILRHIHEGHFRVIEEFNAAFAVHGGSRSAFSDSFSKEITERYLAGSIDFDIADCAMNALSAWTPLEDFPSYSWAVYQAFDEGEYMHPGQVIGSNEDVYTRPLLRKAMSDFHPLD</sequence>
<dbReference type="AlphaFoldDB" id="A0A6I1HPD5"/>